<evidence type="ECO:0000256" key="8">
    <source>
        <dbReference type="SAM" id="Phobius"/>
    </source>
</evidence>
<evidence type="ECO:0000256" key="2">
    <source>
        <dbReference type="ARBA" id="ARBA00012438"/>
    </source>
</evidence>
<dbReference type="AlphaFoldDB" id="A0A317L2X1"/>
<dbReference type="GO" id="GO:0005524">
    <property type="term" value="F:ATP binding"/>
    <property type="evidence" value="ECO:0007669"/>
    <property type="project" value="UniProtKB-KW"/>
</dbReference>
<keyword evidence="8" id="KW-1133">Transmembrane helix</keyword>
<evidence type="ECO:0000256" key="3">
    <source>
        <dbReference type="ARBA" id="ARBA00022679"/>
    </source>
</evidence>
<sequence length="587" mass="68341">MFLKKLLKVKYKLLGIFILVTAIPILLVGAYLNFGTREIVLSNTMSEVEANADKMEMRLKSIIKRVINISDLIYINQDLKTFLAGQYDSPLEVYNAYNQYPVFDDYLTYYEEIEKIQFFMKKDIITDSHFIYANKVIQNQHWYQNALMKRGRLTWLYMQDHWTSKKYLALTRTVFDHENQPLGVLVIYISPDILKSVVEGVSYNTFITLDNKRIVYNQNIALLGRHANFYQNRNADIGNYVMDKTINEETVKINVHSFRPEKSLDNTIQIATQVPIDGIIHEPNTIFTRGFLISLGALSISLILIGFFTNSFHKRIQQLRRAMFQVAKGNFHITQEMKGHDEIKEVYKDLQTTSKSVQKIIDEVYIHKIKEETWKRKQKEMDFKMLASQINPHFLYNTLEMIRMKAILNKDPEVAKVIKMLSKMMRSSLKRTDQSIPLSEEVALIENYLEIQKLRFGEHLSYKMEIDENILSYKITPLLIQPLVENAIIHGLEMKEEPGMLRIRIQEDGDDILVEVNDNGVGMSLEKLNELNNRMKDQDYQSNGNSIGLHNVHQRISLLYGDKYGIRMDSVEGSGTTMSMNLPKQKN</sequence>
<dbReference type="SMART" id="SM00387">
    <property type="entry name" value="HATPase_c"/>
    <property type="match status" value="1"/>
</dbReference>
<dbReference type="CDD" id="cd06225">
    <property type="entry name" value="HAMP"/>
    <property type="match status" value="1"/>
</dbReference>
<dbReference type="PANTHER" id="PTHR34220:SF7">
    <property type="entry name" value="SENSOR HISTIDINE KINASE YPDA"/>
    <property type="match status" value="1"/>
</dbReference>
<dbReference type="GO" id="GO:0000155">
    <property type="term" value="F:phosphorelay sensor kinase activity"/>
    <property type="evidence" value="ECO:0007669"/>
    <property type="project" value="InterPro"/>
</dbReference>
<dbReference type="PANTHER" id="PTHR34220">
    <property type="entry name" value="SENSOR HISTIDINE KINASE YPDA"/>
    <property type="match status" value="1"/>
</dbReference>
<dbReference type="InterPro" id="IPR003594">
    <property type="entry name" value="HATPase_dom"/>
</dbReference>
<keyword evidence="5 10" id="KW-0418">Kinase</keyword>
<comment type="catalytic activity">
    <reaction evidence="1">
        <text>ATP + protein L-histidine = ADP + protein N-phospho-L-histidine.</text>
        <dbReference type="EC" id="2.7.13.3"/>
    </reaction>
</comment>
<keyword evidence="8" id="KW-0472">Membrane</keyword>
<dbReference type="Gene3D" id="6.10.340.10">
    <property type="match status" value="1"/>
</dbReference>
<keyword evidence="3" id="KW-0808">Transferase</keyword>
<dbReference type="GO" id="GO:0016020">
    <property type="term" value="C:membrane"/>
    <property type="evidence" value="ECO:0007669"/>
    <property type="project" value="InterPro"/>
</dbReference>
<keyword evidence="8" id="KW-0812">Transmembrane</keyword>
<dbReference type="InterPro" id="IPR004358">
    <property type="entry name" value="Sig_transdc_His_kin-like_C"/>
</dbReference>
<feature type="domain" description="Histidine kinase" evidence="9">
    <location>
        <begin position="390"/>
        <end position="586"/>
    </location>
</feature>
<dbReference type="InterPro" id="IPR050640">
    <property type="entry name" value="Bact_2-comp_sensor_kinase"/>
</dbReference>
<accession>A0A317L2X1</accession>
<dbReference type="InterPro" id="IPR036890">
    <property type="entry name" value="HATPase_C_sf"/>
</dbReference>
<evidence type="ECO:0000256" key="5">
    <source>
        <dbReference type="ARBA" id="ARBA00022777"/>
    </source>
</evidence>
<dbReference type="OrthoDB" id="9776552at2"/>
<evidence type="ECO:0000256" key="4">
    <source>
        <dbReference type="ARBA" id="ARBA00022741"/>
    </source>
</evidence>
<keyword evidence="6" id="KW-0067">ATP-binding</keyword>
<reference evidence="10 11" key="1">
    <citation type="submission" date="2018-05" db="EMBL/GenBank/DDBJ databases">
        <title>Genomic analysis of Gracilibacillus dipsosauri DD1 reveals novel features of a salt-tolerant amylase.</title>
        <authorList>
            <person name="Deutch C.E."/>
            <person name="Yang S."/>
        </authorList>
    </citation>
    <scope>NUCLEOTIDE SEQUENCE [LARGE SCALE GENOMIC DNA]</scope>
    <source>
        <strain evidence="10 11">DD1</strain>
    </source>
</reference>
<dbReference type="EC" id="2.7.13.3" evidence="2"/>
<feature type="transmembrane region" description="Helical" evidence="8">
    <location>
        <begin position="291"/>
        <end position="312"/>
    </location>
</feature>
<evidence type="ECO:0000256" key="6">
    <source>
        <dbReference type="ARBA" id="ARBA00022840"/>
    </source>
</evidence>
<proteinExistence type="predicted"/>
<keyword evidence="7" id="KW-0902">Two-component regulatory system</keyword>
<evidence type="ECO:0000313" key="10">
    <source>
        <dbReference type="EMBL" id="PWU69350.1"/>
    </source>
</evidence>
<dbReference type="Pfam" id="PF02518">
    <property type="entry name" value="HATPase_c"/>
    <property type="match status" value="1"/>
</dbReference>
<dbReference type="EMBL" id="QGTD01000005">
    <property type="protein sequence ID" value="PWU69350.1"/>
    <property type="molecule type" value="Genomic_DNA"/>
</dbReference>
<evidence type="ECO:0000256" key="7">
    <source>
        <dbReference type="ARBA" id="ARBA00023012"/>
    </source>
</evidence>
<dbReference type="Pfam" id="PF06580">
    <property type="entry name" value="His_kinase"/>
    <property type="match status" value="1"/>
</dbReference>
<dbReference type="InterPro" id="IPR005467">
    <property type="entry name" value="His_kinase_dom"/>
</dbReference>
<name>A0A317L2X1_9BACI</name>
<comment type="caution">
    <text evidence="10">The sequence shown here is derived from an EMBL/GenBank/DDBJ whole genome shotgun (WGS) entry which is preliminary data.</text>
</comment>
<evidence type="ECO:0000256" key="1">
    <source>
        <dbReference type="ARBA" id="ARBA00000085"/>
    </source>
</evidence>
<gene>
    <name evidence="10" type="ORF">DLJ74_05035</name>
</gene>
<dbReference type="Proteomes" id="UP000245624">
    <property type="component" value="Unassembled WGS sequence"/>
</dbReference>
<organism evidence="10 11">
    <name type="scientific">Gracilibacillus dipsosauri</name>
    <dbReference type="NCBI Taxonomy" id="178340"/>
    <lineage>
        <taxon>Bacteria</taxon>
        <taxon>Bacillati</taxon>
        <taxon>Bacillota</taxon>
        <taxon>Bacilli</taxon>
        <taxon>Bacillales</taxon>
        <taxon>Bacillaceae</taxon>
        <taxon>Gracilibacillus</taxon>
    </lineage>
</organism>
<dbReference type="SUPFAM" id="SSF55874">
    <property type="entry name" value="ATPase domain of HSP90 chaperone/DNA topoisomerase II/histidine kinase"/>
    <property type="match status" value="1"/>
</dbReference>
<dbReference type="InterPro" id="IPR010559">
    <property type="entry name" value="Sig_transdc_His_kin_internal"/>
</dbReference>
<keyword evidence="4" id="KW-0547">Nucleotide-binding</keyword>
<evidence type="ECO:0000259" key="9">
    <source>
        <dbReference type="PROSITE" id="PS50109"/>
    </source>
</evidence>
<keyword evidence="11" id="KW-1185">Reference proteome</keyword>
<protein>
    <recommendedName>
        <fullName evidence="2">histidine kinase</fullName>
        <ecNumber evidence="2">2.7.13.3</ecNumber>
    </recommendedName>
</protein>
<evidence type="ECO:0000313" key="11">
    <source>
        <dbReference type="Proteomes" id="UP000245624"/>
    </source>
</evidence>
<dbReference type="PROSITE" id="PS50109">
    <property type="entry name" value="HIS_KIN"/>
    <property type="match status" value="1"/>
</dbReference>
<dbReference type="PRINTS" id="PR00344">
    <property type="entry name" value="BCTRLSENSOR"/>
</dbReference>
<feature type="transmembrane region" description="Helical" evidence="8">
    <location>
        <begin position="12"/>
        <end position="34"/>
    </location>
</feature>
<dbReference type="Gene3D" id="3.30.565.10">
    <property type="entry name" value="Histidine kinase-like ATPase, C-terminal domain"/>
    <property type="match status" value="1"/>
</dbReference>